<dbReference type="EMBL" id="KV423919">
    <property type="protein sequence ID" value="KZT62008.1"/>
    <property type="molecule type" value="Genomic_DNA"/>
</dbReference>
<feature type="compositionally biased region" description="Basic and acidic residues" evidence="1">
    <location>
        <begin position="201"/>
        <end position="216"/>
    </location>
</feature>
<evidence type="ECO:0000256" key="1">
    <source>
        <dbReference type="SAM" id="MobiDB-lite"/>
    </source>
</evidence>
<feature type="compositionally biased region" description="Acidic residues" evidence="1">
    <location>
        <begin position="135"/>
        <end position="147"/>
    </location>
</feature>
<dbReference type="FunCoup" id="A0A165JLS9">
    <property type="interactions" value="160"/>
</dbReference>
<protein>
    <submittedName>
        <fullName evidence="3">Tudor/PWWP/MBT</fullName>
    </submittedName>
</protein>
<feature type="compositionally biased region" description="Basic and acidic residues" evidence="1">
    <location>
        <begin position="158"/>
        <end position="175"/>
    </location>
</feature>
<dbReference type="Pfam" id="PF00855">
    <property type="entry name" value="PWWP"/>
    <property type="match status" value="1"/>
</dbReference>
<name>A0A165JLS9_9BASI</name>
<feature type="region of interest" description="Disordered" evidence="1">
    <location>
        <begin position="325"/>
        <end position="402"/>
    </location>
</feature>
<proteinExistence type="predicted"/>
<feature type="region of interest" description="Disordered" evidence="1">
    <location>
        <begin position="124"/>
        <end position="240"/>
    </location>
</feature>
<dbReference type="InterPro" id="IPR035503">
    <property type="entry name" value="IOC4-like_PWWP"/>
</dbReference>
<evidence type="ECO:0000259" key="2">
    <source>
        <dbReference type="PROSITE" id="PS50812"/>
    </source>
</evidence>
<feature type="compositionally biased region" description="Basic and acidic residues" evidence="1">
    <location>
        <begin position="374"/>
        <end position="387"/>
    </location>
</feature>
<dbReference type="SMART" id="SM00293">
    <property type="entry name" value="PWWP"/>
    <property type="match status" value="1"/>
</dbReference>
<dbReference type="CDD" id="cd05840">
    <property type="entry name" value="PWWP_ScIOC4-like"/>
    <property type="match status" value="1"/>
</dbReference>
<keyword evidence="4" id="KW-1185">Reference proteome</keyword>
<dbReference type="PROSITE" id="PS50812">
    <property type="entry name" value="PWWP"/>
    <property type="match status" value="1"/>
</dbReference>
<reference evidence="3 4" key="1">
    <citation type="journal article" date="2016" name="Mol. Biol. Evol.">
        <title>Comparative Genomics of Early-Diverging Mushroom-Forming Fungi Provides Insights into the Origins of Lignocellulose Decay Capabilities.</title>
        <authorList>
            <person name="Nagy L.G."/>
            <person name="Riley R."/>
            <person name="Tritt A."/>
            <person name="Adam C."/>
            <person name="Daum C."/>
            <person name="Floudas D."/>
            <person name="Sun H."/>
            <person name="Yadav J.S."/>
            <person name="Pangilinan J."/>
            <person name="Larsson K.H."/>
            <person name="Matsuura K."/>
            <person name="Barry K."/>
            <person name="Labutti K."/>
            <person name="Kuo R."/>
            <person name="Ohm R.A."/>
            <person name="Bhattacharya S.S."/>
            <person name="Shirouzu T."/>
            <person name="Yoshinaga Y."/>
            <person name="Martin F.M."/>
            <person name="Grigoriev I.V."/>
            <person name="Hibbett D.S."/>
        </authorList>
    </citation>
    <scope>NUCLEOTIDE SEQUENCE [LARGE SCALE GENOMIC DNA]</scope>
    <source>
        <strain evidence="3 4">HHB12733</strain>
    </source>
</reference>
<sequence>MSKDKKGGSKTPGEAVKYAEGDIVLGKIKGYPAWPGKILNHDEATPAVKKELPVAKKSTYYLVRFYPTGEFAWLFAKDLSKLQKHEIEAFISEPHRKNSELMEGYRVALDPTDWEENYKKRMADAAEHEAAVQEDQLDEEEEEEPEEAPAAGKKRKRESNSADKKAKKAKLEQLSKKRKSNSPQAKKSAETVESEDDGAADDSKMEIIHAAAEKAAKPAKAVKAGDGDDEGEDNALFSDPEAMKVKDWRHKLQKAFLGKTGPNAADMPSADQQLKAVEDYQGYTIEYLQFSKIGKVMRKIAGLGEVPRDEEFHFRERASALVTRWQDQLSGSAPPKTNGSSEVAETSEAPTKSEEVKAGDVEMKEEVPAVNGEAAKEEPAVEEKPDEPTVTDAPTVDEPIAA</sequence>
<dbReference type="SUPFAM" id="SSF63748">
    <property type="entry name" value="Tudor/PWWP/MBT"/>
    <property type="match status" value="1"/>
</dbReference>
<feature type="compositionally biased region" description="Basic and acidic residues" evidence="1">
    <location>
        <begin position="351"/>
        <end position="367"/>
    </location>
</feature>
<dbReference type="Proteomes" id="UP000076842">
    <property type="component" value="Unassembled WGS sequence"/>
</dbReference>
<feature type="domain" description="PWWP" evidence="2">
    <location>
        <begin position="20"/>
        <end position="85"/>
    </location>
</feature>
<dbReference type="AlphaFoldDB" id="A0A165JLS9"/>
<feature type="compositionally biased region" description="Polar residues" evidence="1">
    <location>
        <begin position="325"/>
        <end position="350"/>
    </location>
</feature>
<dbReference type="InterPro" id="IPR000313">
    <property type="entry name" value="PWWP_dom"/>
</dbReference>
<dbReference type="InParanoid" id="A0A165JLS9"/>
<dbReference type="STRING" id="1353952.A0A165JLS9"/>
<dbReference type="OrthoDB" id="62853at2759"/>
<organism evidence="3 4">
    <name type="scientific">Calocera cornea HHB12733</name>
    <dbReference type="NCBI Taxonomy" id="1353952"/>
    <lineage>
        <taxon>Eukaryota</taxon>
        <taxon>Fungi</taxon>
        <taxon>Dikarya</taxon>
        <taxon>Basidiomycota</taxon>
        <taxon>Agaricomycotina</taxon>
        <taxon>Dacrymycetes</taxon>
        <taxon>Dacrymycetales</taxon>
        <taxon>Dacrymycetaceae</taxon>
        <taxon>Calocera</taxon>
    </lineage>
</organism>
<evidence type="ECO:0000313" key="3">
    <source>
        <dbReference type="EMBL" id="KZT62008.1"/>
    </source>
</evidence>
<gene>
    <name evidence="3" type="ORF">CALCODRAFT_505846</name>
</gene>
<dbReference type="Gene3D" id="2.30.30.140">
    <property type="match status" value="1"/>
</dbReference>
<accession>A0A165JLS9</accession>
<evidence type="ECO:0000313" key="4">
    <source>
        <dbReference type="Proteomes" id="UP000076842"/>
    </source>
</evidence>